<comment type="caution">
    <text evidence="2">The sequence shown here is derived from an EMBL/GenBank/DDBJ whole genome shotgun (WGS) entry which is preliminary data.</text>
</comment>
<sequence length="376" mass="42805">MSGLFNEEPTVVMRRSNFNLEQNEAVHESFKIDLTGAERLIEGLNIYGSPLLNAVTELIGILVTIPRQGSPLDIDRFRQSLINAIASFRQKGVHLDYHPSIIEKSCFVLCAAFDEAILYTTWGEKARWENHSLLSKTFSERNGGEVFFQLLDKACEQPAKLVDFIELQYVLLMLGFKGRYRHKDETDLHEIKSGVYEVLRHYRTESVLPIPRTPTLPTEKEPWRMWSMRKLAALAGLLIVSGYVFSEYWYYNRSQTIIAQSQLIDKTSASINEYTLEQKIDAENENAGNSIKESMMHSHMNEVDWEILLAVFSTSADANQLAAILNKSGYSTALKQNEHGIELVIKASNDLLAIRKLNNELKVKFGLNATIRKAQK</sequence>
<protein>
    <submittedName>
        <fullName evidence="2">DotU family type IV/VI secretion system protein</fullName>
    </submittedName>
</protein>
<dbReference type="OrthoDB" id="345640at2"/>
<feature type="domain" description="Type IV / VI secretion system DotU" evidence="1">
    <location>
        <begin position="50"/>
        <end position="249"/>
    </location>
</feature>
<reference evidence="2 3" key="1">
    <citation type="submission" date="2018-09" db="EMBL/GenBank/DDBJ databases">
        <title>Phylogeny of the Shewanellaceae, and recommendation for two new genera, Pseudoshewanella and Parashewanella.</title>
        <authorList>
            <person name="Wang G."/>
        </authorList>
    </citation>
    <scope>NUCLEOTIDE SEQUENCE [LARGE SCALE GENOMIC DNA]</scope>
    <source>
        <strain evidence="2 3">KCTC 22492</strain>
    </source>
</reference>
<dbReference type="Gene3D" id="1.25.40.590">
    <property type="entry name" value="Type IV / VI secretion system, DotU"/>
    <property type="match status" value="1"/>
</dbReference>
<gene>
    <name evidence="2" type="ORF">D5R81_10635</name>
</gene>
<dbReference type="RefSeq" id="WP_121853618.1">
    <property type="nucleotide sequence ID" value="NZ_CP037952.1"/>
</dbReference>
<dbReference type="PANTHER" id="PTHR38033">
    <property type="entry name" value="MEMBRANE PROTEIN-RELATED"/>
    <property type="match status" value="1"/>
</dbReference>
<name>A0A3A6UCC2_9GAMM</name>
<evidence type="ECO:0000313" key="2">
    <source>
        <dbReference type="EMBL" id="RJY14895.1"/>
    </source>
</evidence>
<dbReference type="InterPro" id="IPR038522">
    <property type="entry name" value="T4/T6SS_DotU_sf"/>
</dbReference>
<dbReference type="PANTHER" id="PTHR38033:SF1">
    <property type="entry name" value="DOTU FAMILY TYPE IV_VI SECRETION SYSTEM PROTEIN"/>
    <property type="match status" value="1"/>
</dbReference>
<dbReference type="NCBIfam" id="NF038228">
    <property type="entry name" value="IcmH_DotU_IVB"/>
    <property type="match status" value="1"/>
</dbReference>
<dbReference type="EMBL" id="QYYH01000059">
    <property type="protein sequence ID" value="RJY14895.1"/>
    <property type="molecule type" value="Genomic_DNA"/>
</dbReference>
<dbReference type="NCBIfam" id="TIGR03349">
    <property type="entry name" value="IV_VI_DotU"/>
    <property type="match status" value="1"/>
</dbReference>
<dbReference type="Pfam" id="PF09850">
    <property type="entry name" value="DotU"/>
    <property type="match status" value="1"/>
</dbReference>
<evidence type="ECO:0000259" key="1">
    <source>
        <dbReference type="Pfam" id="PF09850"/>
    </source>
</evidence>
<dbReference type="InterPro" id="IPR017732">
    <property type="entry name" value="T4/T6SS_DotU"/>
</dbReference>
<proteinExistence type="predicted"/>
<dbReference type="AlphaFoldDB" id="A0A3A6UCC2"/>
<dbReference type="Proteomes" id="UP000273022">
    <property type="component" value="Unassembled WGS sequence"/>
</dbReference>
<organism evidence="2 3">
    <name type="scientific">Parashewanella spongiae</name>
    <dbReference type="NCBI Taxonomy" id="342950"/>
    <lineage>
        <taxon>Bacteria</taxon>
        <taxon>Pseudomonadati</taxon>
        <taxon>Pseudomonadota</taxon>
        <taxon>Gammaproteobacteria</taxon>
        <taxon>Alteromonadales</taxon>
        <taxon>Shewanellaceae</taxon>
        <taxon>Parashewanella</taxon>
    </lineage>
</organism>
<evidence type="ECO:0000313" key="3">
    <source>
        <dbReference type="Proteomes" id="UP000273022"/>
    </source>
</evidence>
<accession>A0A3A6UCC2</accession>
<keyword evidence="3" id="KW-1185">Reference proteome</keyword>